<comment type="caution">
    <text evidence="3">The sequence shown here is derived from an EMBL/GenBank/DDBJ whole genome shotgun (WGS) entry which is preliminary data.</text>
</comment>
<dbReference type="EMBL" id="CAJPWZ010002902">
    <property type="protein sequence ID" value="CAG2247402.1"/>
    <property type="molecule type" value="Genomic_DNA"/>
</dbReference>
<dbReference type="InterPro" id="IPR011042">
    <property type="entry name" value="6-blade_b-propeller_TolB-like"/>
</dbReference>
<sequence>MENKGKCSHSQCKKFPCEHTVIYSRDNLVKSKKFPCEHTVIYSRDNLVNDHNLTRIREPIERDAKTCGLCDRNRNICWKCSQCDKYICEDCKIIHSKVNLGKEHDLTRIREPIERDELLGLKSVVCNRHRNKICDVFCRTCEELTCTSCQSIYHNHHNLPSVDDIHTEFKIELTKFETHIDLDILSKFEKDEEILNKFDFIHRQKYEEAQRNIKERENFFIGEVKKHTQTLLNELHEKWDLISSDISAQKSKISEIKNDLSYLKNNINESKDSRDIEKMLRDIKSLGHSLSEISKIEIDYIQQSPQRATLHHENYCKILSINPDGQVKTFKDLSPQKPIALHTTVDNSLLIGVINKDSWKNLNKDTKSKQLIIKLSANGEELNEFEYKSFTLKKADGTNKLDIFDFTWRITTNFNEDICIVDLSTSSVKGRIVTLDKDGNLKWVYDGHPSNIPTEHFFLPGDIATTYLGNIIVCDTRNSAIHLLNAQGSIIAYKEKSDLDISYPLSLCFTDSKNLLVGCCRTSEDQNKAIIHCVKLRGL</sequence>
<organism evidence="3 4">
    <name type="scientific">Mytilus edulis</name>
    <name type="common">Blue mussel</name>
    <dbReference type="NCBI Taxonomy" id="6550"/>
    <lineage>
        <taxon>Eukaryota</taxon>
        <taxon>Metazoa</taxon>
        <taxon>Spiralia</taxon>
        <taxon>Lophotrochozoa</taxon>
        <taxon>Mollusca</taxon>
        <taxon>Bivalvia</taxon>
        <taxon>Autobranchia</taxon>
        <taxon>Pteriomorphia</taxon>
        <taxon>Mytilida</taxon>
        <taxon>Mytiloidea</taxon>
        <taxon>Mytilidae</taxon>
        <taxon>Mytilinae</taxon>
        <taxon>Mytilus</taxon>
    </lineage>
</organism>
<dbReference type="Proteomes" id="UP000683360">
    <property type="component" value="Unassembled WGS sequence"/>
</dbReference>
<evidence type="ECO:0000313" key="3">
    <source>
        <dbReference type="EMBL" id="CAG2247402.1"/>
    </source>
</evidence>
<keyword evidence="1" id="KW-0479">Metal-binding</keyword>
<dbReference type="CDD" id="cd19757">
    <property type="entry name" value="Bbox1"/>
    <property type="match status" value="1"/>
</dbReference>
<dbReference type="PANTHER" id="PTHR25462">
    <property type="entry name" value="BONUS, ISOFORM C-RELATED"/>
    <property type="match status" value="1"/>
</dbReference>
<dbReference type="InterPro" id="IPR000315">
    <property type="entry name" value="Znf_B-box"/>
</dbReference>
<name>A0A8S3UXP6_MYTED</name>
<dbReference type="PANTHER" id="PTHR25462:SF296">
    <property type="entry name" value="MEIOTIC P26, ISOFORM F"/>
    <property type="match status" value="1"/>
</dbReference>
<protein>
    <recommendedName>
        <fullName evidence="2">B box-type domain-containing protein</fullName>
    </recommendedName>
</protein>
<dbReference type="SUPFAM" id="SSF63829">
    <property type="entry name" value="Calcium-dependent phosphotriesterase"/>
    <property type="match status" value="1"/>
</dbReference>
<dbReference type="SUPFAM" id="SSF57845">
    <property type="entry name" value="B-box zinc-binding domain"/>
    <property type="match status" value="1"/>
</dbReference>
<keyword evidence="1" id="KW-0862">Zinc</keyword>
<dbReference type="PROSITE" id="PS50119">
    <property type="entry name" value="ZF_BBOX"/>
    <property type="match status" value="1"/>
</dbReference>
<feature type="domain" description="B box-type" evidence="2">
    <location>
        <begin position="121"/>
        <end position="162"/>
    </location>
</feature>
<evidence type="ECO:0000313" key="4">
    <source>
        <dbReference type="Proteomes" id="UP000683360"/>
    </source>
</evidence>
<proteinExistence type="predicted"/>
<evidence type="ECO:0000256" key="1">
    <source>
        <dbReference type="PROSITE-ProRule" id="PRU00024"/>
    </source>
</evidence>
<dbReference type="Gene3D" id="2.120.10.30">
    <property type="entry name" value="TolB, C-terminal domain"/>
    <property type="match status" value="1"/>
</dbReference>
<dbReference type="GO" id="GO:0008270">
    <property type="term" value="F:zinc ion binding"/>
    <property type="evidence" value="ECO:0007669"/>
    <property type="project" value="UniProtKB-KW"/>
</dbReference>
<dbReference type="Gene3D" id="3.30.160.60">
    <property type="entry name" value="Classic Zinc Finger"/>
    <property type="match status" value="1"/>
</dbReference>
<evidence type="ECO:0000259" key="2">
    <source>
        <dbReference type="PROSITE" id="PS50119"/>
    </source>
</evidence>
<dbReference type="AlphaFoldDB" id="A0A8S3UXP6"/>
<dbReference type="OrthoDB" id="6093210at2759"/>
<keyword evidence="1" id="KW-0863">Zinc-finger</keyword>
<accession>A0A8S3UXP6</accession>
<dbReference type="InterPro" id="IPR047153">
    <property type="entry name" value="TRIM45/56/19-like"/>
</dbReference>
<keyword evidence="4" id="KW-1185">Reference proteome</keyword>
<reference evidence="3" key="1">
    <citation type="submission" date="2021-03" db="EMBL/GenBank/DDBJ databases">
        <authorList>
            <person name="Bekaert M."/>
        </authorList>
    </citation>
    <scope>NUCLEOTIDE SEQUENCE</scope>
</reference>
<gene>
    <name evidence="3" type="ORF">MEDL_59290</name>
</gene>